<name>A0AAP0F7Q9_9MAGN</name>
<evidence type="ECO:0000256" key="1">
    <source>
        <dbReference type="SAM" id="Coils"/>
    </source>
</evidence>
<protein>
    <submittedName>
        <fullName evidence="2">Uncharacterized protein</fullName>
    </submittedName>
</protein>
<evidence type="ECO:0000313" key="2">
    <source>
        <dbReference type="EMBL" id="KAK9103937.1"/>
    </source>
</evidence>
<dbReference type="Proteomes" id="UP001417504">
    <property type="component" value="Unassembled WGS sequence"/>
</dbReference>
<keyword evidence="3" id="KW-1185">Reference proteome</keyword>
<proteinExistence type="predicted"/>
<organism evidence="2 3">
    <name type="scientific">Stephania japonica</name>
    <dbReference type="NCBI Taxonomy" id="461633"/>
    <lineage>
        <taxon>Eukaryota</taxon>
        <taxon>Viridiplantae</taxon>
        <taxon>Streptophyta</taxon>
        <taxon>Embryophyta</taxon>
        <taxon>Tracheophyta</taxon>
        <taxon>Spermatophyta</taxon>
        <taxon>Magnoliopsida</taxon>
        <taxon>Ranunculales</taxon>
        <taxon>Menispermaceae</taxon>
        <taxon>Menispermoideae</taxon>
        <taxon>Cissampelideae</taxon>
        <taxon>Stephania</taxon>
    </lineage>
</organism>
<gene>
    <name evidence="2" type="ORF">Sjap_021191</name>
</gene>
<comment type="caution">
    <text evidence="2">The sequence shown here is derived from an EMBL/GenBank/DDBJ whole genome shotgun (WGS) entry which is preliminary data.</text>
</comment>
<keyword evidence="1" id="KW-0175">Coiled coil</keyword>
<evidence type="ECO:0000313" key="3">
    <source>
        <dbReference type="Proteomes" id="UP001417504"/>
    </source>
</evidence>
<sequence>MEFQEKATNRLRREVDRLNRTSMTEEEKERRRACQRQLYWEKKRRTQWVFFDYL</sequence>
<accession>A0AAP0F7Q9</accession>
<dbReference type="EMBL" id="JBBNAE010000008">
    <property type="protein sequence ID" value="KAK9103937.1"/>
    <property type="molecule type" value="Genomic_DNA"/>
</dbReference>
<reference evidence="2 3" key="1">
    <citation type="submission" date="2024-01" db="EMBL/GenBank/DDBJ databases">
        <title>Genome assemblies of Stephania.</title>
        <authorList>
            <person name="Yang L."/>
        </authorList>
    </citation>
    <scope>NUCLEOTIDE SEQUENCE [LARGE SCALE GENOMIC DNA]</scope>
    <source>
        <strain evidence="2">QJT</strain>
        <tissue evidence="2">Leaf</tissue>
    </source>
</reference>
<dbReference type="AlphaFoldDB" id="A0AAP0F7Q9"/>
<feature type="coiled-coil region" evidence="1">
    <location>
        <begin position="1"/>
        <end position="28"/>
    </location>
</feature>